<dbReference type="Pfam" id="PF14063">
    <property type="entry name" value="DUF4254"/>
    <property type="match status" value="1"/>
</dbReference>
<organism evidence="1 2">
    <name type="scientific">Candidatus Defluviibacterium haderslevense</name>
    <dbReference type="NCBI Taxonomy" id="2981993"/>
    <lineage>
        <taxon>Bacteria</taxon>
        <taxon>Pseudomonadati</taxon>
        <taxon>Bacteroidota</taxon>
        <taxon>Saprospiria</taxon>
        <taxon>Saprospirales</taxon>
        <taxon>Saprospiraceae</taxon>
        <taxon>Candidatus Defluviibacterium</taxon>
    </lineage>
</organism>
<name>A0A9D7XI62_9BACT</name>
<accession>A0A9D7XI62</accession>
<sequence>MFKAEHCINIFNQAIEDYHRFDDVDAILVLPEFNSIQDQELYKKCWIDTVQWHLEDIIRIPSLPAEKFIETKRRIDVSNQWRTDMVEHIDQWFADQYISVSVLPNARMNTETPAWAIDRLSILCLKIYHMREQVQRTDSTDELVKKCRTKLEILLMQQEDLVKSLNALIEEISQGKTLMRTYQQMKMYNDTKLNPQLYAKPKI</sequence>
<dbReference type="AlphaFoldDB" id="A0A9D7XI62"/>
<gene>
    <name evidence="1" type="ORF">IPO85_13265</name>
</gene>
<proteinExistence type="predicted"/>
<comment type="caution">
    <text evidence="1">The sequence shown here is derived from an EMBL/GenBank/DDBJ whole genome shotgun (WGS) entry which is preliminary data.</text>
</comment>
<dbReference type="InterPro" id="IPR025350">
    <property type="entry name" value="DUF4254"/>
</dbReference>
<protein>
    <submittedName>
        <fullName evidence="1">DUF4254 domain-containing protein</fullName>
    </submittedName>
</protein>
<evidence type="ECO:0000313" key="1">
    <source>
        <dbReference type="EMBL" id="MBK9718452.1"/>
    </source>
</evidence>
<dbReference type="Proteomes" id="UP000808349">
    <property type="component" value="Unassembled WGS sequence"/>
</dbReference>
<dbReference type="EMBL" id="JADKFW010000010">
    <property type="protein sequence ID" value="MBK9718452.1"/>
    <property type="molecule type" value="Genomic_DNA"/>
</dbReference>
<reference evidence="1 2" key="1">
    <citation type="submission" date="2020-10" db="EMBL/GenBank/DDBJ databases">
        <title>Connecting structure to function with the recovery of over 1000 high-quality activated sludge metagenome-assembled genomes encoding full-length rRNA genes using long-read sequencing.</title>
        <authorList>
            <person name="Singleton C.M."/>
            <person name="Petriglieri F."/>
            <person name="Kristensen J.M."/>
            <person name="Kirkegaard R.H."/>
            <person name="Michaelsen T.Y."/>
            <person name="Andersen M.H."/>
            <person name="Karst S.M."/>
            <person name="Dueholm M.S."/>
            <person name="Nielsen P.H."/>
            <person name="Albertsen M."/>
        </authorList>
    </citation>
    <scope>NUCLEOTIDE SEQUENCE [LARGE SCALE GENOMIC DNA]</scope>
    <source>
        <strain evidence="1">Ribe_18-Q3-R11-54_BAT3C.373</strain>
    </source>
</reference>
<evidence type="ECO:0000313" key="2">
    <source>
        <dbReference type="Proteomes" id="UP000808349"/>
    </source>
</evidence>